<evidence type="ECO:0000259" key="2">
    <source>
        <dbReference type="Pfam" id="PF01464"/>
    </source>
</evidence>
<evidence type="ECO:0000313" key="3">
    <source>
        <dbReference type="EMBL" id="CRZ34834.1"/>
    </source>
</evidence>
<dbReference type="CDD" id="cd00254">
    <property type="entry name" value="LT-like"/>
    <property type="match status" value="1"/>
</dbReference>
<gene>
    <name evidence="3" type="ORF">HHT355_1633</name>
</gene>
<name>A0A0H5SH78_HERHM</name>
<dbReference type="GO" id="GO:0000270">
    <property type="term" value="P:peptidoglycan metabolic process"/>
    <property type="evidence" value="ECO:0007669"/>
    <property type="project" value="InterPro"/>
</dbReference>
<dbReference type="RefSeq" id="WP_103202943.1">
    <property type="nucleotide sequence ID" value="NZ_CVTD020000017.1"/>
</dbReference>
<dbReference type="GO" id="GO:0008933">
    <property type="term" value="F:peptidoglycan lytic transglycosylase activity"/>
    <property type="evidence" value="ECO:0007669"/>
    <property type="project" value="InterPro"/>
</dbReference>
<dbReference type="Gene3D" id="1.10.530.10">
    <property type="match status" value="1"/>
</dbReference>
<dbReference type="PANTHER" id="PTHR37423">
    <property type="entry name" value="SOLUBLE LYTIC MUREIN TRANSGLYCOSYLASE-RELATED"/>
    <property type="match status" value="1"/>
</dbReference>
<sequence length="247" mass="27052">MSKINGINNIQTTDYETGIKKAGQTGGESFDTYLNKTTNLDEIFEKASQKYNVPVKLLKAIAKAESDFNPNAVSKAGAQGIMQLMPGTAKELGVTDPFDPEQNIMGGSKYISDLLKRYNGDVKLALAAYNAGMNNVKKYGGVPPFKETQNYVVKVMKYMEEDFTAGTVKSSGISKYNGLAAKTVAGTAGVNQAPDWVISPAFPNGKISMDSIADVMDLLFSYQDYLNFIDIFLNDNNSDNNNRYNFF</sequence>
<dbReference type="InterPro" id="IPR000189">
    <property type="entry name" value="Transglyc_AS"/>
</dbReference>
<organism evidence="3 4">
    <name type="scientific">Herbinix hemicellulosilytica</name>
    <dbReference type="NCBI Taxonomy" id="1564487"/>
    <lineage>
        <taxon>Bacteria</taxon>
        <taxon>Bacillati</taxon>
        <taxon>Bacillota</taxon>
        <taxon>Clostridia</taxon>
        <taxon>Lachnospirales</taxon>
        <taxon>Lachnospiraceae</taxon>
        <taxon>Herbinix</taxon>
    </lineage>
</organism>
<proteinExistence type="inferred from homology"/>
<evidence type="ECO:0000256" key="1">
    <source>
        <dbReference type="ARBA" id="ARBA00007734"/>
    </source>
</evidence>
<dbReference type="GO" id="GO:0016020">
    <property type="term" value="C:membrane"/>
    <property type="evidence" value="ECO:0007669"/>
    <property type="project" value="InterPro"/>
</dbReference>
<reference evidence="3 4" key="1">
    <citation type="submission" date="2015-06" db="EMBL/GenBank/DDBJ databases">
        <authorList>
            <person name="Wibberg Daniel"/>
        </authorList>
    </citation>
    <scope>NUCLEOTIDE SEQUENCE [LARGE SCALE GENOMIC DNA]</scope>
    <source>
        <strain evidence="3 4">T3/55T</strain>
    </source>
</reference>
<protein>
    <recommendedName>
        <fullName evidence="2">Transglycosylase SLT domain-containing protein</fullName>
    </recommendedName>
</protein>
<dbReference type="EMBL" id="CVTD020000017">
    <property type="protein sequence ID" value="CRZ34834.1"/>
    <property type="molecule type" value="Genomic_DNA"/>
</dbReference>
<dbReference type="AlphaFoldDB" id="A0A0H5SH78"/>
<dbReference type="PROSITE" id="PS00922">
    <property type="entry name" value="TRANSGLYCOSYLASE"/>
    <property type="match status" value="1"/>
</dbReference>
<dbReference type="InterPro" id="IPR008258">
    <property type="entry name" value="Transglycosylase_SLT_dom_1"/>
</dbReference>
<evidence type="ECO:0000313" key="4">
    <source>
        <dbReference type="Proteomes" id="UP000236497"/>
    </source>
</evidence>
<dbReference type="Proteomes" id="UP000236497">
    <property type="component" value="Unassembled WGS sequence"/>
</dbReference>
<dbReference type="SUPFAM" id="SSF53955">
    <property type="entry name" value="Lysozyme-like"/>
    <property type="match status" value="1"/>
</dbReference>
<dbReference type="Pfam" id="PF01464">
    <property type="entry name" value="SLT"/>
    <property type="match status" value="1"/>
</dbReference>
<comment type="similarity">
    <text evidence="1">Belongs to the transglycosylase Slt family.</text>
</comment>
<dbReference type="OrthoDB" id="9815002at2"/>
<dbReference type="InterPro" id="IPR023346">
    <property type="entry name" value="Lysozyme-like_dom_sf"/>
</dbReference>
<keyword evidence="4" id="KW-1185">Reference proteome</keyword>
<accession>A0A0H5SH78</accession>
<dbReference type="PANTHER" id="PTHR37423:SF2">
    <property type="entry name" value="MEMBRANE-BOUND LYTIC MUREIN TRANSGLYCOSYLASE C"/>
    <property type="match status" value="1"/>
</dbReference>
<feature type="domain" description="Transglycosylase SLT" evidence="2">
    <location>
        <begin position="43"/>
        <end position="151"/>
    </location>
</feature>